<name>A0A6J4TJ49_9SPHN</name>
<protein>
    <submittedName>
        <fullName evidence="1">Uncharacterized protein</fullName>
    </submittedName>
</protein>
<reference evidence="1" key="1">
    <citation type="submission" date="2020-02" db="EMBL/GenBank/DDBJ databases">
        <authorList>
            <person name="Meier V. D."/>
        </authorList>
    </citation>
    <scope>NUCLEOTIDE SEQUENCE</scope>
    <source>
        <strain evidence="1">AVDCRST_MAG09</strain>
    </source>
</reference>
<organism evidence="1">
    <name type="scientific">uncultured Sphingomonas sp</name>
    <dbReference type="NCBI Taxonomy" id="158754"/>
    <lineage>
        <taxon>Bacteria</taxon>
        <taxon>Pseudomonadati</taxon>
        <taxon>Pseudomonadota</taxon>
        <taxon>Alphaproteobacteria</taxon>
        <taxon>Sphingomonadales</taxon>
        <taxon>Sphingomonadaceae</taxon>
        <taxon>Sphingomonas</taxon>
        <taxon>environmental samples</taxon>
    </lineage>
</organism>
<proteinExistence type="predicted"/>
<gene>
    <name evidence="1" type="ORF">AVDCRST_MAG09-2229</name>
</gene>
<dbReference type="AlphaFoldDB" id="A0A6J4TJ49"/>
<evidence type="ECO:0000313" key="1">
    <source>
        <dbReference type="EMBL" id="CAA9523818.1"/>
    </source>
</evidence>
<dbReference type="RefSeq" id="WP_294174610.1">
    <property type="nucleotide sequence ID" value="NZ_CADCVZ010000062.1"/>
</dbReference>
<dbReference type="EMBL" id="CADCVZ010000062">
    <property type="protein sequence ID" value="CAA9523818.1"/>
    <property type="molecule type" value="Genomic_DNA"/>
</dbReference>
<sequence length="74" mass="7199">MTGTARPLALVLAAGTLMSVRPTPTYSAEVLAYLDPSARFASLCGGKSGGSMRVQLALAAAAIGGAGQAAAPPP</sequence>
<accession>A0A6J4TJ49</accession>